<evidence type="ECO:0000313" key="2">
    <source>
        <dbReference type="Proteomes" id="UP001374535"/>
    </source>
</evidence>
<keyword evidence="2" id="KW-1185">Reference proteome</keyword>
<evidence type="ECO:0000313" key="1">
    <source>
        <dbReference type="EMBL" id="WVZ09451.1"/>
    </source>
</evidence>
<accession>A0AAQ3RYV3</accession>
<organism evidence="1 2">
    <name type="scientific">Vigna mungo</name>
    <name type="common">Black gram</name>
    <name type="synonym">Phaseolus mungo</name>
    <dbReference type="NCBI Taxonomy" id="3915"/>
    <lineage>
        <taxon>Eukaryota</taxon>
        <taxon>Viridiplantae</taxon>
        <taxon>Streptophyta</taxon>
        <taxon>Embryophyta</taxon>
        <taxon>Tracheophyta</taxon>
        <taxon>Spermatophyta</taxon>
        <taxon>Magnoliopsida</taxon>
        <taxon>eudicotyledons</taxon>
        <taxon>Gunneridae</taxon>
        <taxon>Pentapetalae</taxon>
        <taxon>rosids</taxon>
        <taxon>fabids</taxon>
        <taxon>Fabales</taxon>
        <taxon>Fabaceae</taxon>
        <taxon>Papilionoideae</taxon>
        <taxon>50 kb inversion clade</taxon>
        <taxon>NPAAA clade</taxon>
        <taxon>indigoferoid/millettioid clade</taxon>
        <taxon>Phaseoleae</taxon>
        <taxon>Vigna</taxon>
    </lineage>
</organism>
<dbReference type="AlphaFoldDB" id="A0AAQ3RYV3"/>
<dbReference type="Proteomes" id="UP001374535">
    <property type="component" value="Chromosome 5"/>
</dbReference>
<gene>
    <name evidence="1" type="ORF">V8G54_013981</name>
</gene>
<protein>
    <submittedName>
        <fullName evidence="1">Uncharacterized protein</fullName>
    </submittedName>
</protein>
<dbReference type="EMBL" id="CP144696">
    <property type="protein sequence ID" value="WVZ09451.1"/>
    <property type="molecule type" value="Genomic_DNA"/>
</dbReference>
<sequence>MAKGIFPLLISSLTASEHNPHNHFPSNLAFTSRIYSWVQSSLRPQHSHLTDSTSISSCKDKFFLNSYLLFKEENENLRIMAATGGSFFVLVGFERNDDRNSLGYLLYVDKLCAF</sequence>
<proteinExistence type="predicted"/>
<reference evidence="1 2" key="1">
    <citation type="journal article" date="2023" name="Life. Sci Alliance">
        <title>Evolutionary insights into 3D genome organization and epigenetic landscape of Vigna mungo.</title>
        <authorList>
            <person name="Junaid A."/>
            <person name="Singh B."/>
            <person name="Bhatia S."/>
        </authorList>
    </citation>
    <scope>NUCLEOTIDE SEQUENCE [LARGE SCALE GENOMIC DNA]</scope>
    <source>
        <strain evidence="1">Urdbean</strain>
    </source>
</reference>
<name>A0AAQ3RYV3_VIGMU</name>